<evidence type="ECO:0000256" key="4">
    <source>
        <dbReference type="ARBA" id="ARBA00013075"/>
    </source>
</evidence>
<evidence type="ECO:0000256" key="8">
    <source>
        <dbReference type="ARBA" id="ARBA00023002"/>
    </source>
</evidence>
<comment type="subunit">
    <text evidence="3">Homodimer.</text>
</comment>
<evidence type="ECO:0000256" key="5">
    <source>
        <dbReference type="ARBA" id="ARBA00019170"/>
    </source>
</evidence>
<proteinExistence type="inferred from homology"/>
<reference evidence="9 10" key="1">
    <citation type="submission" date="2022-05" db="EMBL/GenBank/DDBJ databases">
        <title>A multi-omics perspective on studying reproductive biology in Daphnia sinensis.</title>
        <authorList>
            <person name="Jia J."/>
        </authorList>
    </citation>
    <scope>NUCLEOTIDE SEQUENCE [LARGE SCALE GENOMIC DNA]</scope>
    <source>
        <strain evidence="9 10">WSL</strain>
    </source>
</reference>
<accession>A0AAD5KLL5</accession>
<dbReference type="AlphaFoldDB" id="A0AAD5KLL5"/>
<dbReference type="Pfam" id="PF00106">
    <property type="entry name" value="adh_short"/>
    <property type="match status" value="1"/>
</dbReference>
<evidence type="ECO:0000256" key="2">
    <source>
        <dbReference type="ARBA" id="ARBA00010483"/>
    </source>
</evidence>
<dbReference type="InterPro" id="IPR028039">
    <property type="entry name" value="CCDC32"/>
</dbReference>
<keyword evidence="6" id="KW-0963">Cytoplasm</keyword>
<dbReference type="PRINTS" id="PR00081">
    <property type="entry name" value="GDHRDH"/>
</dbReference>
<dbReference type="PANTHER" id="PTHR44085:SF2">
    <property type="entry name" value="SEPIAPTERIN REDUCTASE"/>
    <property type="match status" value="1"/>
</dbReference>
<dbReference type="InterPro" id="IPR051721">
    <property type="entry name" value="Biopterin_syn/organic_redct"/>
</dbReference>
<dbReference type="Proteomes" id="UP000820818">
    <property type="component" value="Linkage Group LG7"/>
</dbReference>
<organism evidence="9 10">
    <name type="scientific">Daphnia sinensis</name>
    <dbReference type="NCBI Taxonomy" id="1820382"/>
    <lineage>
        <taxon>Eukaryota</taxon>
        <taxon>Metazoa</taxon>
        <taxon>Ecdysozoa</taxon>
        <taxon>Arthropoda</taxon>
        <taxon>Crustacea</taxon>
        <taxon>Branchiopoda</taxon>
        <taxon>Diplostraca</taxon>
        <taxon>Cladocera</taxon>
        <taxon>Anomopoda</taxon>
        <taxon>Daphniidae</taxon>
        <taxon>Daphnia</taxon>
        <taxon>Daphnia similis group</taxon>
    </lineage>
</organism>
<evidence type="ECO:0000256" key="1">
    <source>
        <dbReference type="ARBA" id="ARBA00004496"/>
    </source>
</evidence>
<protein>
    <recommendedName>
        <fullName evidence="5">Sepiapterin reductase</fullName>
        <ecNumber evidence="4">1.1.1.153</ecNumber>
    </recommendedName>
</protein>
<name>A0AAD5KLL5_9CRUS</name>
<evidence type="ECO:0000313" key="9">
    <source>
        <dbReference type="EMBL" id="KAI9555222.1"/>
    </source>
</evidence>
<evidence type="ECO:0000256" key="7">
    <source>
        <dbReference type="ARBA" id="ARBA00022857"/>
    </source>
</evidence>
<comment type="caution">
    <text evidence="9">The sequence shown here is derived from an EMBL/GenBank/DDBJ whole genome shotgun (WGS) entry which is preliminary data.</text>
</comment>
<dbReference type="InterPro" id="IPR006393">
    <property type="entry name" value="Sepiapterin_red"/>
</dbReference>
<evidence type="ECO:0000256" key="6">
    <source>
        <dbReference type="ARBA" id="ARBA00022490"/>
    </source>
</evidence>
<dbReference type="EMBL" id="WJBH02000007">
    <property type="protein sequence ID" value="KAI9555222.1"/>
    <property type="molecule type" value="Genomic_DNA"/>
</dbReference>
<sequence length="426" mass="46240">MDNPWASAKDENIISSTDSTNFFQGFDNNFCPSDLKDVASTTRPSFQRLPDSESYLANLETKLGKLHKKSTNSGAEKKDLLLSLAGAREGHIDRLLNTQFSQWQGICDDNHLDNPVEESLSGTVIRHIAPHLQAVSTGELVHLLKADQLQEATSDSVSVNLANVEDSVTVTNYWNKKTFAIVTGASRGIGRTLAEKIAKQIAPDSVLLLISRDEKSLGSLKQAIETDRPAVRVYVSVTDLSTCDESALNGLVSSALAGDSAESFAHALCIHNAGSLGDATKRCSDLTQTTSCVDYFRLNVASVVVLNAIFLRHFSSGKQQRKTVVNMSSLCAVEPFASLSLYCTGKAARDMFFKVLAKEEPDVRVLNYAPGPVETSMRSQLLDQSWIDEIKSGGLGLTTTATCDRLMALLARDSYASGAHVDYYDS</sequence>
<dbReference type="NCBIfam" id="TIGR01500">
    <property type="entry name" value="sepiapter_red"/>
    <property type="match status" value="1"/>
</dbReference>
<evidence type="ECO:0000313" key="10">
    <source>
        <dbReference type="Proteomes" id="UP000820818"/>
    </source>
</evidence>
<dbReference type="GO" id="GO:0005737">
    <property type="term" value="C:cytoplasm"/>
    <property type="evidence" value="ECO:0007669"/>
    <property type="project" value="UniProtKB-SubCell"/>
</dbReference>
<dbReference type="SUPFAM" id="SSF51735">
    <property type="entry name" value="NAD(P)-binding Rossmann-fold domains"/>
    <property type="match status" value="1"/>
</dbReference>
<gene>
    <name evidence="9" type="ORF">GHT06_017737</name>
</gene>
<dbReference type="InterPro" id="IPR036291">
    <property type="entry name" value="NAD(P)-bd_dom_sf"/>
</dbReference>
<dbReference type="GO" id="GO:0006729">
    <property type="term" value="P:tetrahydrobiopterin biosynthetic process"/>
    <property type="evidence" value="ECO:0007669"/>
    <property type="project" value="InterPro"/>
</dbReference>
<dbReference type="Pfam" id="PF14989">
    <property type="entry name" value="CCDC32"/>
    <property type="match status" value="1"/>
</dbReference>
<comment type="similarity">
    <text evidence="2">Belongs to the sepiapterin reductase family.</text>
</comment>
<dbReference type="FunFam" id="3.40.50.720:FF:000259">
    <property type="entry name" value="Sepiapterin reductase"/>
    <property type="match status" value="1"/>
</dbReference>
<keyword evidence="8" id="KW-0560">Oxidoreductase</keyword>
<dbReference type="GO" id="GO:0004757">
    <property type="term" value="F:sepiapterin reductase (NADP+) activity"/>
    <property type="evidence" value="ECO:0007669"/>
    <property type="project" value="UniProtKB-EC"/>
</dbReference>
<dbReference type="InterPro" id="IPR002347">
    <property type="entry name" value="SDR_fam"/>
</dbReference>
<keyword evidence="10" id="KW-1185">Reference proteome</keyword>
<dbReference type="EC" id="1.1.1.153" evidence="4"/>
<keyword evidence="7" id="KW-0521">NADP</keyword>
<dbReference type="Gene3D" id="3.40.50.720">
    <property type="entry name" value="NAD(P)-binding Rossmann-like Domain"/>
    <property type="match status" value="1"/>
</dbReference>
<evidence type="ECO:0000256" key="3">
    <source>
        <dbReference type="ARBA" id="ARBA00011738"/>
    </source>
</evidence>
<comment type="subcellular location">
    <subcellularLocation>
        <location evidence="1">Cytoplasm</location>
    </subcellularLocation>
</comment>
<dbReference type="PANTHER" id="PTHR44085">
    <property type="entry name" value="SEPIAPTERIN REDUCTASE"/>
    <property type="match status" value="1"/>
</dbReference>